<dbReference type="Proteomes" id="UP001165082">
    <property type="component" value="Unassembled WGS sequence"/>
</dbReference>
<keyword evidence="3" id="KW-1185">Reference proteome</keyword>
<evidence type="ECO:0000313" key="2">
    <source>
        <dbReference type="EMBL" id="GMI06190.1"/>
    </source>
</evidence>
<evidence type="ECO:0000313" key="3">
    <source>
        <dbReference type="Proteomes" id="UP001165082"/>
    </source>
</evidence>
<accession>A0A9W7F7H3</accession>
<keyword evidence="1" id="KW-1133">Transmembrane helix</keyword>
<proteinExistence type="predicted"/>
<evidence type="ECO:0000256" key="1">
    <source>
        <dbReference type="SAM" id="Phobius"/>
    </source>
</evidence>
<protein>
    <submittedName>
        <fullName evidence="2">Uncharacterized protein</fullName>
    </submittedName>
</protein>
<dbReference type="Pfam" id="PF13593">
    <property type="entry name" value="SBF_like"/>
    <property type="match status" value="1"/>
</dbReference>
<keyword evidence="1" id="KW-0812">Transmembrane</keyword>
<dbReference type="PANTHER" id="PTHR18640:SF5">
    <property type="entry name" value="SODIUM_BILE ACID COTRANSPORTER 7"/>
    <property type="match status" value="1"/>
</dbReference>
<dbReference type="InterPro" id="IPR038770">
    <property type="entry name" value="Na+/solute_symporter_sf"/>
</dbReference>
<dbReference type="PANTHER" id="PTHR18640">
    <property type="entry name" value="SOLUTE CARRIER FAMILY 10 MEMBER 7"/>
    <property type="match status" value="1"/>
</dbReference>
<feature type="transmembrane region" description="Helical" evidence="1">
    <location>
        <begin position="51"/>
        <end position="74"/>
    </location>
</feature>
<keyword evidence="1" id="KW-0472">Membrane</keyword>
<sequence length="110" mass="11678">MLILSITSSDLADGFLVASCLPMTPNMAIVFTGTAGGDEAAAVFNSAVSNLVGIFLTPALVLMYLGSGASIEIIDVFLKLVYRVLIPLIVGQVVQYKCRNIKVSARRGRE</sequence>
<dbReference type="AlphaFoldDB" id="A0A9W7F7H3"/>
<organism evidence="2 3">
    <name type="scientific">Triparma retinervis</name>
    <dbReference type="NCBI Taxonomy" id="2557542"/>
    <lineage>
        <taxon>Eukaryota</taxon>
        <taxon>Sar</taxon>
        <taxon>Stramenopiles</taxon>
        <taxon>Ochrophyta</taxon>
        <taxon>Bolidophyceae</taxon>
        <taxon>Parmales</taxon>
        <taxon>Triparmaceae</taxon>
        <taxon>Triparma</taxon>
    </lineage>
</organism>
<dbReference type="GO" id="GO:0005886">
    <property type="term" value="C:plasma membrane"/>
    <property type="evidence" value="ECO:0007669"/>
    <property type="project" value="TreeGrafter"/>
</dbReference>
<gene>
    <name evidence="2" type="ORF">TrRE_jg5675</name>
</gene>
<reference evidence="2" key="1">
    <citation type="submission" date="2022-07" db="EMBL/GenBank/DDBJ databases">
        <title>Genome analysis of Parmales, a sister group of diatoms, reveals the evolutionary specialization of diatoms from phago-mixotrophs to photoautotrophs.</title>
        <authorList>
            <person name="Ban H."/>
            <person name="Sato S."/>
            <person name="Yoshikawa S."/>
            <person name="Kazumasa Y."/>
            <person name="Nakamura Y."/>
            <person name="Ichinomiya M."/>
            <person name="Saitoh K."/>
            <person name="Sato N."/>
            <person name="Blanc-Mathieu R."/>
            <person name="Endo H."/>
            <person name="Kuwata A."/>
            <person name="Ogata H."/>
        </authorList>
    </citation>
    <scope>NUCLEOTIDE SEQUENCE</scope>
</reference>
<name>A0A9W7F7H3_9STRA</name>
<dbReference type="Gene3D" id="1.20.1530.20">
    <property type="match status" value="1"/>
</dbReference>
<comment type="caution">
    <text evidence="2">The sequence shown here is derived from an EMBL/GenBank/DDBJ whole genome shotgun (WGS) entry which is preliminary data.</text>
</comment>
<dbReference type="OrthoDB" id="188035at2759"/>
<dbReference type="EMBL" id="BRXZ01000148">
    <property type="protein sequence ID" value="GMI06190.1"/>
    <property type="molecule type" value="Genomic_DNA"/>
</dbReference>
<dbReference type="InterPro" id="IPR016833">
    <property type="entry name" value="Put_Na-Bile_cotransptr"/>
</dbReference>
<feature type="transmembrane region" description="Helical" evidence="1">
    <location>
        <begin position="80"/>
        <end position="98"/>
    </location>
</feature>